<organism evidence="6 7">
    <name type="scientific">Svornostia abyssi</name>
    <dbReference type="NCBI Taxonomy" id="2898438"/>
    <lineage>
        <taxon>Bacteria</taxon>
        <taxon>Bacillati</taxon>
        <taxon>Actinomycetota</taxon>
        <taxon>Thermoleophilia</taxon>
        <taxon>Solirubrobacterales</taxon>
        <taxon>Baekduiaceae</taxon>
        <taxon>Svornostia</taxon>
    </lineage>
</organism>
<dbReference type="RefSeq" id="WP_353862104.1">
    <property type="nucleotide sequence ID" value="NZ_CP088295.1"/>
</dbReference>
<dbReference type="Gene3D" id="2.30.40.10">
    <property type="entry name" value="Urease, subunit C, domain 1"/>
    <property type="match status" value="1"/>
</dbReference>
<keyword evidence="7" id="KW-1185">Reference proteome</keyword>
<dbReference type="Gene3D" id="3.20.20.140">
    <property type="entry name" value="Metal-dependent hydrolases"/>
    <property type="match status" value="1"/>
</dbReference>
<evidence type="ECO:0000256" key="2">
    <source>
        <dbReference type="ARBA" id="ARBA00008829"/>
    </source>
</evidence>
<dbReference type="EMBL" id="CP088295">
    <property type="protein sequence ID" value="UUY01548.1"/>
    <property type="molecule type" value="Genomic_DNA"/>
</dbReference>
<accession>A0ABY5P9Z8</accession>
<dbReference type="InterPro" id="IPR050378">
    <property type="entry name" value="Metallo-dep_Hydrolases_sf"/>
</dbReference>
<evidence type="ECO:0000313" key="7">
    <source>
        <dbReference type="Proteomes" id="UP001058860"/>
    </source>
</evidence>
<evidence type="ECO:0000256" key="3">
    <source>
        <dbReference type="ARBA" id="ARBA00022723"/>
    </source>
</evidence>
<comment type="cofactor">
    <cofactor evidence="1">
        <name>Zn(2+)</name>
        <dbReference type="ChEBI" id="CHEBI:29105"/>
    </cofactor>
</comment>
<dbReference type="PANTHER" id="PTHR11647:SF1">
    <property type="entry name" value="COLLAPSIN RESPONSE MEDIATOR PROTEIN"/>
    <property type="match status" value="1"/>
</dbReference>
<dbReference type="CDD" id="cd01314">
    <property type="entry name" value="D-HYD"/>
    <property type="match status" value="1"/>
</dbReference>
<dbReference type="Proteomes" id="UP001058860">
    <property type="component" value="Chromosome"/>
</dbReference>
<feature type="domain" description="Amidohydrolase-related" evidence="5">
    <location>
        <begin position="50"/>
        <end position="438"/>
    </location>
</feature>
<evidence type="ECO:0000259" key="5">
    <source>
        <dbReference type="Pfam" id="PF01979"/>
    </source>
</evidence>
<dbReference type="InterPro" id="IPR006680">
    <property type="entry name" value="Amidohydro-rel"/>
</dbReference>
<dbReference type="Pfam" id="PF01979">
    <property type="entry name" value="Amidohydro_1"/>
    <property type="match status" value="1"/>
</dbReference>
<dbReference type="InterPro" id="IPR032466">
    <property type="entry name" value="Metal_Hydrolase"/>
</dbReference>
<dbReference type="SUPFAM" id="SSF51556">
    <property type="entry name" value="Metallo-dependent hydrolases"/>
    <property type="match status" value="1"/>
</dbReference>
<gene>
    <name evidence="6" type="primary">hydA</name>
    <name evidence="6" type="ORF">LRS13_12465</name>
</gene>
<reference evidence="7" key="1">
    <citation type="submission" date="2021-11" db="EMBL/GenBank/DDBJ databases">
        <title>Cultivation dependent microbiological survey of springs from the worlds oldest radium mine currently devoted to the extraction of radon-saturated water.</title>
        <authorList>
            <person name="Kapinusova G."/>
            <person name="Smrhova T."/>
            <person name="Strejcek M."/>
            <person name="Suman J."/>
            <person name="Jani K."/>
            <person name="Pajer P."/>
            <person name="Uhlik O."/>
        </authorList>
    </citation>
    <scope>NUCLEOTIDE SEQUENCE [LARGE SCALE GENOMIC DNA]</scope>
    <source>
        <strain evidence="7">J379</strain>
    </source>
</reference>
<sequence length="468" mass="50062">MNDTLIKGGRIITATDDYHADVLLSAGRIALIGEELDVRADRVIDARGQYVIPGAVDMHTHLEMPFGGTVTCDDFTTGTVAAVHGGTTAVVDFCIQERDQSLPDALATWHEKIERCRPLADVGFHLAVTDLTDPARLEELAALPEHGVTSIKLFMAYKGAIMVDDETLFRTMQVAGRTGSVVMVHAENGDAIDVLVREALAAGNTDPIWHARTRPPITEAEATSRAIDLAALADCPLYVVHVSCAEALAPVQRARAAGAAVWAETCSQYLYLDETYLARPDFEGAKAVFTPPAREAHQQEALWRGLETGVLSVVSSDHCAFRFADQKALGRGDFSKIPNGAPGIEDRVELLHETGVRSGRLTLNQWVELTSTAPARLFGMPAKGTIAVGADADVVVFDPERTRTISAATHHSAVDYNLYEGTAVRGGPSAVFVRGTLVVRDGELVGEPGTGRFVARERFGAGAALTAA</sequence>
<comment type="similarity">
    <text evidence="2">Belongs to the metallo-dependent hydrolases superfamily. Hydantoinase/dihydropyrimidinase family.</text>
</comment>
<evidence type="ECO:0000256" key="4">
    <source>
        <dbReference type="ARBA" id="ARBA00022801"/>
    </source>
</evidence>
<evidence type="ECO:0000256" key="1">
    <source>
        <dbReference type="ARBA" id="ARBA00001947"/>
    </source>
</evidence>
<dbReference type="InterPro" id="IPR011059">
    <property type="entry name" value="Metal-dep_hydrolase_composite"/>
</dbReference>
<keyword evidence="4 6" id="KW-0378">Hydrolase</keyword>
<dbReference type="GO" id="GO:0004157">
    <property type="term" value="F:dihydropyrimidinase activity"/>
    <property type="evidence" value="ECO:0007669"/>
    <property type="project" value="UniProtKB-EC"/>
</dbReference>
<evidence type="ECO:0000313" key="6">
    <source>
        <dbReference type="EMBL" id="UUY01548.1"/>
    </source>
</evidence>
<name>A0ABY5P9Z8_9ACTN</name>
<dbReference type="SUPFAM" id="SSF51338">
    <property type="entry name" value="Composite domain of metallo-dependent hydrolases"/>
    <property type="match status" value="1"/>
</dbReference>
<dbReference type="InterPro" id="IPR011778">
    <property type="entry name" value="Hydantoinase/dihydroPyrase"/>
</dbReference>
<dbReference type="EC" id="3.5.2.2" evidence="6"/>
<protein>
    <submittedName>
        <fullName evidence="6">Dihydropyrimidinase</fullName>
        <ecNumber evidence="6">3.5.2.2</ecNumber>
    </submittedName>
</protein>
<keyword evidence="3" id="KW-0479">Metal-binding</keyword>
<dbReference type="PANTHER" id="PTHR11647">
    <property type="entry name" value="HYDRANTOINASE/DIHYDROPYRIMIDINASE FAMILY MEMBER"/>
    <property type="match status" value="1"/>
</dbReference>
<dbReference type="NCBIfam" id="TIGR02033">
    <property type="entry name" value="D-hydantoinase"/>
    <property type="match status" value="1"/>
</dbReference>
<proteinExistence type="inferred from homology"/>